<keyword evidence="6" id="KW-0648">Protein biosynthesis</keyword>
<sequence>MRTSRAVLASVRTIRSLVESPRLGEDATVNGWVRSVRRMKKVAFADIGDGTSADTLAVVLTPEQSKQLSTGACVQLSGKLSESPGNQKFELQVAEPVPGKPDPVKVLGPADQSYPLQKKFHTAEYLRTIPSFRWKTLGNSSVLRYRSYAQSRIARYFESAGFTQVSSPIITSSDCEGAGEVFTINSGEPDKNQKQPYFFGDKPAYLSVSSQLHLEVYAAALSRVWNMAPAFRAEKSDTNRHLSEFWMVEAELAFTESLKDVMTVAEQMIRAAVPDSAMAIDIIQSNKQSSSTKQETLKQRWQMLSQPKPWARVTYTEAVELLRKEFPSLKWGDSLSSEQEKHLAAHIIQGPVFVTDYPMHQKPFYMKKNAVSDETKATVACFDLLVPEMGELIGGSLREDDHQTLLSAMNDNNMNPDDLEWYLDLRKYGSFPHGGYGMGFERLVCFVCGVENIREAIGFPRWAGSCVC</sequence>
<dbReference type="NCBIfam" id="TIGR00457">
    <property type="entry name" value="asnS"/>
    <property type="match status" value="1"/>
</dbReference>
<dbReference type="SUPFAM" id="SSF50249">
    <property type="entry name" value="Nucleic acid-binding proteins"/>
    <property type="match status" value="1"/>
</dbReference>
<dbReference type="EC" id="6.1.1.22" evidence="2"/>
<dbReference type="KEGG" id="slb:AWJ20_59"/>
<accession>A0A167CL17</accession>
<name>A0A167CL17_9ASCO</name>
<dbReference type="GO" id="GO:0005739">
    <property type="term" value="C:mitochondrion"/>
    <property type="evidence" value="ECO:0007669"/>
    <property type="project" value="TreeGrafter"/>
</dbReference>
<dbReference type="Gene3D" id="3.30.930.10">
    <property type="entry name" value="Bira Bifunctional Protein, Domain 2"/>
    <property type="match status" value="1"/>
</dbReference>
<keyword evidence="7" id="KW-0030">Aminoacyl-tRNA synthetase</keyword>
<feature type="domain" description="Aminoacyl-transfer RNA synthetases class-II family profile" evidence="8">
    <location>
        <begin position="143"/>
        <end position="460"/>
    </location>
</feature>
<dbReference type="InterPro" id="IPR002312">
    <property type="entry name" value="Asp/Asn-tRNA-synth_IIb"/>
</dbReference>
<proteinExistence type="inferred from homology"/>
<dbReference type="RefSeq" id="XP_018734312.1">
    <property type="nucleotide sequence ID" value="XM_018882538.1"/>
</dbReference>
<dbReference type="PROSITE" id="PS50862">
    <property type="entry name" value="AA_TRNA_LIGASE_II"/>
    <property type="match status" value="1"/>
</dbReference>
<keyword evidence="4" id="KW-0547">Nucleotide-binding</keyword>
<evidence type="ECO:0000256" key="4">
    <source>
        <dbReference type="ARBA" id="ARBA00022741"/>
    </source>
</evidence>
<dbReference type="PRINTS" id="PR01042">
    <property type="entry name" value="TRNASYNTHASP"/>
</dbReference>
<comment type="similarity">
    <text evidence="1">Belongs to the class-II aminoacyl-tRNA synthetase family.</text>
</comment>
<evidence type="ECO:0000313" key="9">
    <source>
        <dbReference type="EMBL" id="ANB11835.1"/>
    </source>
</evidence>
<dbReference type="InterPro" id="IPR012340">
    <property type="entry name" value="NA-bd_OB-fold"/>
</dbReference>
<keyword evidence="10" id="KW-1185">Reference proteome</keyword>
<evidence type="ECO:0000256" key="2">
    <source>
        <dbReference type="ARBA" id="ARBA00012816"/>
    </source>
</evidence>
<dbReference type="Pfam" id="PF01336">
    <property type="entry name" value="tRNA_anti-codon"/>
    <property type="match status" value="1"/>
</dbReference>
<dbReference type="CDD" id="cd00776">
    <property type="entry name" value="AsxRS_core"/>
    <property type="match status" value="1"/>
</dbReference>
<evidence type="ECO:0000256" key="6">
    <source>
        <dbReference type="ARBA" id="ARBA00022917"/>
    </source>
</evidence>
<dbReference type="NCBIfam" id="NF003037">
    <property type="entry name" value="PRK03932.1"/>
    <property type="match status" value="1"/>
</dbReference>
<dbReference type="GO" id="GO:0003676">
    <property type="term" value="F:nucleic acid binding"/>
    <property type="evidence" value="ECO:0007669"/>
    <property type="project" value="InterPro"/>
</dbReference>
<evidence type="ECO:0000256" key="5">
    <source>
        <dbReference type="ARBA" id="ARBA00022840"/>
    </source>
</evidence>
<reference evidence="9 10" key="1">
    <citation type="submission" date="2016-02" db="EMBL/GenBank/DDBJ databases">
        <title>Complete genome sequence and transcriptome regulation of the pentose utilising yeast Sugiyamaella lignohabitans.</title>
        <authorList>
            <person name="Bellasio M."/>
            <person name="Peymann A."/>
            <person name="Valli M."/>
            <person name="Sipitzky M."/>
            <person name="Graf A."/>
            <person name="Sauer M."/>
            <person name="Marx H."/>
            <person name="Mattanovich D."/>
        </authorList>
    </citation>
    <scope>NUCLEOTIDE SEQUENCE [LARGE SCALE GENOMIC DNA]</scope>
    <source>
        <strain evidence="9 10">CBS 10342</strain>
    </source>
</reference>
<dbReference type="InterPro" id="IPR004365">
    <property type="entry name" value="NA-bd_OB_tRNA"/>
</dbReference>
<dbReference type="AlphaFoldDB" id="A0A167CL17"/>
<dbReference type="GeneID" id="30037638"/>
<dbReference type="InterPro" id="IPR004522">
    <property type="entry name" value="Asn-tRNA-ligase"/>
</dbReference>
<dbReference type="Gene3D" id="2.40.50.140">
    <property type="entry name" value="Nucleic acid-binding proteins"/>
    <property type="match status" value="1"/>
</dbReference>
<dbReference type="PANTHER" id="PTHR22594">
    <property type="entry name" value="ASPARTYL/LYSYL-TRNA SYNTHETASE"/>
    <property type="match status" value="1"/>
</dbReference>
<evidence type="ECO:0000313" key="10">
    <source>
        <dbReference type="Proteomes" id="UP000189580"/>
    </source>
</evidence>
<dbReference type="CDD" id="cd04318">
    <property type="entry name" value="EcAsnRS_like_N"/>
    <property type="match status" value="1"/>
</dbReference>
<keyword evidence="5" id="KW-0067">ATP-binding</keyword>
<dbReference type="InterPro" id="IPR004364">
    <property type="entry name" value="Aa-tRNA-synt_II"/>
</dbReference>
<dbReference type="EMBL" id="CP014501">
    <property type="protein sequence ID" value="ANB11835.1"/>
    <property type="molecule type" value="Genomic_DNA"/>
</dbReference>
<gene>
    <name evidence="9" type="primary">SLM5</name>
    <name evidence="9" type="ORF">AWJ20_59</name>
</gene>
<evidence type="ECO:0000259" key="8">
    <source>
        <dbReference type="PROSITE" id="PS50862"/>
    </source>
</evidence>
<dbReference type="GO" id="GO:0006421">
    <property type="term" value="P:asparaginyl-tRNA aminoacylation"/>
    <property type="evidence" value="ECO:0007669"/>
    <property type="project" value="InterPro"/>
</dbReference>
<dbReference type="Pfam" id="PF00152">
    <property type="entry name" value="tRNA-synt_2"/>
    <property type="match status" value="1"/>
</dbReference>
<keyword evidence="3 9" id="KW-0436">Ligase</keyword>
<dbReference type="InterPro" id="IPR045864">
    <property type="entry name" value="aa-tRNA-synth_II/BPL/LPL"/>
</dbReference>
<dbReference type="GO" id="GO:0004816">
    <property type="term" value="F:asparagine-tRNA ligase activity"/>
    <property type="evidence" value="ECO:0007669"/>
    <property type="project" value="UniProtKB-EC"/>
</dbReference>
<dbReference type="PANTHER" id="PTHR22594:SF34">
    <property type="entry name" value="ASPARAGINE--TRNA LIGASE, MITOCHONDRIAL-RELATED"/>
    <property type="match status" value="1"/>
</dbReference>
<organism evidence="9 10">
    <name type="scientific">Sugiyamaella lignohabitans</name>
    <dbReference type="NCBI Taxonomy" id="796027"/>
    <lineage>
        <taxon>Eukaryota</taxon>
        <taxon>Fungi</taxon>
        <taxon>Dikarya</taxon>
        <taxon>Ascomycota</taxon>
        <taxon>Saccharomycotina</taxon>
        <taxon>Dipodascomycetes</taxon>
        <taxon>Dipodascales</taxon>
        <taxon>Trichomonascaceae</taxon>
        <taxon>Sugiyamaella</taxon>
    </lineage>
</organism>
<evidence type="ECO:0000256" key="7">
    <source>
        <dbReference type="ARBA" id="ARBA00023146"/>
    </source>
</evidence>
<evidence type="ECO:0000256" key="3">
    <source>
        <dbReference type="ARBA" id="ARBA00022598"/>
    </source>
</evidence>
<dbReference type="Proteomes" id="UP000189580">
    <property type="component" value="Chromosome a"/>
</dbReference>
<dbReference type="OrthoDB" id="43906at2759"/>
<dbReference type="InterPro" id="IPR006195">
    <property type="entry name" value="aa-tRNA-synth_II"/>
</dbReference>
<evidence type="ECO:0000256" key="1">
    <source>
        <dbReference type="ARBA" id="ARBA00008226"/>
    </source>
</evidence>
<dbReference type="GO" id="GO:0005524">
    <property type="term" value="F:ATP binding"/>
    <property type="evidence" value="ECO:0007669"/>
    <property type="project" value="UniProtKB-KW"/>
</dbReference>
<protein>
    <recommendedName>
        <fullName evidence="2">asparagine--tRNA ligase</fullName>
        <ecNumber evidence="2">6.1.1.22</ecNumber>
    </recommendedName>
</protein>
<dbReference type="SUPFAM" id="SSF55681">
    <property type="entry name" value="Class II aaRS and biotin synthetases"/>
    <property type="match status" value="1"/>
</dbReference>